<evidence type="ECO:0000256" key="1">
    <source>
        <dbReference type="SAM" id="MobiDB-lite"/>
    </source>
</evidence>
<accession>A0A9D4RYS0</accession>
<dbReference type="Proteomes" id="UP000828390">
    <property type="component" value="Unassembled WGS sequence"/>
</dbReference>
<reference evidence="2" key="2">
    <citation type="submission" date="2020-11" db="EMBL/GenBank/DDBJ databases">
        <authorList>
            <person name="McCartney M.A."/>
            <person name="Auch B."/>
            <person name="Kono T."/>
            <person name="Mallez S."/>
            <person name="Becker A."/>
            <person name="Gohl D.M."/>
            <person name="Silverstein K.A.T."/>
            <person name="Koren S."/>
            <person name="Bechman K.B."/>
            <person name="Herman A."/>
            <person name="Abrahante J.E."/>
            <person name="Garbe J."/>
        </authorList>
    </citation>
    <scope>NUCLEOTIDE SEQUENCE</scope>
    <source>
        <strain evidence="2">Duluth1</strain>
        <tissue evidence="2">Whole animal</tissue>
    </source>
</reference>
<evidence type="ECO:0000313" key="2">
    <source>
        <dbReference type="EMBL" id="KAH3886049.1"/>
    </source>
</evidence>
<reference evidence="2" key="1">
    <citation type="journal article" date="2019" name="bioRxiv">
        <title>The Genome of the Zebra Mussel, Dreissena polymorpha: A Resource for Invasive Species Research.</title>
        <authorList>
            <person name="McCartney M.A."/>
            <person name="Auch B."/>
            <person name="Kono T."/>
            <person name="Mallez S."/>
            <person name="Zhang Y."/>
            <person name="Obille A."/>
            <person name="Becker A."/>
            <person name="Abrahante J.E."/>
            <person name="Garbe J."/>
            <person name="Badalamenti J.P."/>
            <person name="Herman A."/>
            <person name="Mangelson H."/>
            <person name="Liachko I."/>
            <person name="Sullivan S."/>
            <person name="Sone E.D."/>
            <person name="Koren S."/>
            <person name="Silverstein K.A.T."/>
            <person name="Beckman K.B."/>
            <person name="Gohl D.M."/>
        </authorList>
    </citation>
    <scope>NUCLEOTIDE SEQUENCE</scope>
    <source>
        <strain evidence="2">Duluth1</strain>
        <tissue evidence="2">Whole animal</tissue>
    </source>
</reference>
<gene>
    <name evidence="2" type="ORF">DPMN_010050</name>
</gene>
<feature type="compositionally biased region" description="Polar residues" evidence="1">
    <location>
        <begin position="30"/>
        <end position="41"/>
    </location>
</feature>
<dbReference type="EMBL" id="JAIWYP010000001">
    <property type="protein sequence ID" value="KAH3886049.1"/>
    <property type="molecule type" value="Genomic_DNA"/>
</dbReference>
<organism evidence="2 3">
    <name type="scientific">Dreissena polymorpha</name>
    <name type="common">Zebra mussel</name>
    <name type="synonym">Mytilus polymorpha</name>
    <dbReference type="NCBI Taxonomy" id="45954"/>
    <lineage>
        <taxon>Eukaryota</taxon>
        <taxon>Metazoa</taxon>
        <taxon>Spiralia</taxon>
        <taxon>Lophotrochozoa</taxon>
        <taxon>Mollusca</taxon>
        <taxon>Bivalvia</taxon>
        <taxon>Autobranchia</taxon>
        <taxon>Heteroconchia</taxon>
        <taxon>Euheterodonta</taxon>
        <taxon>Imparidentia</taxon>
        <taxon>Neoheterodontei</taxon>
        <taxon>Myida</taxon>
        <taxon>Dreissenoidea</taxon>
        <taxon>Dreissenidae</taxon>
        <taxon>Dreissena</taxon>
    </lineage>
</organism>
<evidence type="ECO:0000313" key="3">
    <source>
        <dbReference type="Proteomes" id="UP000828390"/>
    </source>
</evidence>
<protein>
    <submittedName>
        <fullName evidence="2">Uncharacterized protein</fullName>
    </submittedName>
</protein>
<proteinExistence type="predicted"/>
<sequence length="76" mass="8524">MCQTILKSRNKRHSYGLDKLVPPPTDIHQSKNQFFPSENLGKNTGYKTAKNNCLGMNIAISTIPRFPHLTLQQAGL</sequence>
<keyword evidence="3" id="KW-1185">Reference proteome</keyword>
<name>A0A9D4RYS0_DREPO</name>
<dbReference type="AlphaFoldDB" id="A0A9D4RYS0"/>
<feature type="region of interest" description="Disordered" evidence="1">
    <location>
        <begin position="1"/>
        <end position="41"/>
    </location>
</feature>
<comment type="caution">
    <text evidence="2">The sequence shown here is derived from an EMBL/GenBank/DDBJ whole genome shotgun (WGS) entry which is preliminary data.</text>
</comment>